<dbReference type="EMBL" id="PGCI01000954">
    <property type="protein sequence ID" value="PLW10663.1"/>
    <property type="molecule type" value="Genomic_DNA"/>
</dbReference>
<evidence type="ECO:0000256" key="1">
    <source>
        <dbReference type="SAM" id="MobiDB-lite"/>
    </source>
</evidence>
<evidence type="ECO:0000313" key="3">
    <source>
        <dbReference type="EMBL" id="PLW47758.1"/>
    </source>
</evidence>
<dbReference type="Proteomes" id="UP000235392">
    <property type="component" value="Unassembled WGS sequence"/>
</dbReference>
<evidence type="ECO:0000313" key="2">
    <source>
        <dbReference type="EMBL" id="PLW10663.1"/>
    </source>
</evidence>
<evidence type="ECO:0000313" key="4">
    <source>
        <dbReference type="Proteomes" id="UP000235392"/>
    </source>
</evidence>
<comment type="caution">
    <text evidence="3">The sequence shown here is derived from an EMBL/GenBank/DDBJ whole genome shotgun (WGS) entry which is preliminary data.</text>
</comment>
<dbReference type="AlphaFoldDB" id="A0A2N5VCM9"/>
<name>A0A2N5VCM9_9BASI</name>
<protein>
    <submittedName>
        <fullName evidence="3">Uncharacterized protein</fullName>
    </submittedName>
</protein>
<proteinExistence type="predicted"/>
<sequence>MRATGCRITVCDTGFRTVSLKETIANLGIPYEQHLVTKQLLRQPGRLRHCAQTSKRHWWSEPFKVCLVYFLCEKASDIWVALRASSEAVDGRNCCAMAQNGPGLSVSPTLGPSVRAARPSGEEGQARPASFGRTAPPLELN</sequence>
<accession>A0A2N5VCM9</accession>
<feature type="region of interest" description="Disordered" evidence="1">
    <location>
        <begin position="100"/>
        <end position="141"/>
    </location>
</feature>
<organism evidence="3 4">
    <name type="scientific">Puccinia coronata f. sp. avenae</name>
    <dbReference type="NCBI Taxonomy" id="200324"/>
    <lineage>
        <taxon>Eukaryota</taxon>
        <taxon>Fungi</taxon>
        <taxon>Dikarya</taxon>
        <taxon>Basidiomycota</taxon>
        <taxon>Pucciniomycotina</taxon>
        <taxon>Pucciniomycetes</taxon>
        <taxon>Pucciniales</taxon>
        <taxon>Pucciniaceae</taxon>
        <taxon>Puccinia</taxon>
    </lineage>
</organism>
<reference evidence="3 4" key="1">
    <citation type="submission" date="2017-11" db="EMBL/GenBank/DDBJ databases">
        <title>De novo assembly and phasing of dikaryotic genomes from two isolates of Puccinia coronata f. sp. avenae, the causal agent of oat crown rust.</title>
        <authorList>
            <person name="Miller M.E."/>
            <person name="Zhang Y."/>
            <person name="Omidvar V."/>
            <person name="Sperschneider J."/>
            <person name="Schwessinger B."/>
            <person name="Raley C."/>
            <person name="Palmer J.M."/>
            <person name="Garnica D."/>
            <person name="Upadhyaya N."/>
            <person name="Rathjen J."/>
            <person name="Taylor J.M."/>
            <person name="Park R.F."/>
            <person name="Dodds P.N."/>
            <person name="Hirsch C.D."/>
            <person name="Kianian S.F."/>
            <person name="Figueroa M."/>
        </authorList>
    </citation>
    <scope>NUCLEOTIDE SEQUENCE [LARGE SCALE GENOMIC DNA]</scope>
    <source>
        <strain evidence="3">12SD80</strain>
    </source>
</reference>
<gene>
    <name evidence="3" type="ORF">PCASD_04375</name>
    <name evidence="2" type="ORF">PCASD_22692</name>
</gene>
<dbReference type="EMBL" id="PGCI01000028">
    <property type="protein sequence ID" value="PLW47758.1"/>
    <property type="molecule type" value="Genomic_DNA"/>
</dbReference>